<evidence type="ECO:0000313" key="2">
    <source>
        <dbReference type="EMBL" id="MBC8434440.1"/>
    </source>
</evidence>
<name>A0A8J6P3H0_9BACT</name>
<comment type="caution">
    <text evidence="2">The sequence shown here is derived from an EMBL/GenBank/DDBJ whole genome shotgun (WGS) entry which is preliminary data.</text>
</comment>
<dbReference type="EMBL" id="JACNIG010000442">
    <property type="protein sequence ID" value="MBC8434440.1"/>
    <property type="molecule type" value="Genomic_DNA"/>
</dbReference>
<organism evidence="2 3">
    <name type="scientific">Candidatus Desulfatibia vada</name>
    <dbReference type="NCBI Taxonomy" id="2841696"/>
    <lineage>
        <taxon>Bacteria</taxon>
        <taxon>Pseudomonadati</taxon>
        <taxon>Thermodesulfobacteriota</taxon>
        <taxon>Desulfobacteria</taxon>
        <taxon>Desulfobacterales</taxon>
        <taxon>Desulfobacterales incertae sedis</taxon>
        <taxon>Candidatus Desulfatibia</taxon>
    </lineage>
</organism>
<feature type="coiled-coil region" evidence="1">
    <location>
        <begin position="116"/>
        <end position="143"/>
    </location>
</feature>
<feature type="non-terminal residue" evidence="2">
    <location>
        <position position="144"/>
    </location>
</feature>
<gene>
    <name evidence="2" type="ORF">H8D96_21235</name>
</gene>
<reference evidence="2 3" key="1">
    <citation type="submission" date="2020-08" db="EMBL/GenBank/DDBJ databases">
        <title>Bridging the membrane lipid divide: bacteria of the FCB group superphylum have the potential to synthesize archaeal ether lipids.</title>
        <authorList>
            <person name="Villanueva L."/>
            <person name="Von Meijenfeldt F.A.B."/>
            <person name="Westbye A.B."/>
            <person name="Yadav S."/>
            <person name="Hopmans E.C."/>
            <person name="Dutilh B.E."/>
            <person name="Sinninghe Damste J.S."/>
        </authorList>
    </citation>
    <scope>NUCLEOTIDE SEQUENCE [LARGE SCALE GENOMIC DNA]</scope>
    <source>
        <strain evidence="2">NIOZ-UU17</strain>
    </source>
</reference>
<protein>
    <submittedName>
        <fullName evidence="2">DUF4124 domain-containing protein</fullName>
    </submittedName>
</protein>
<dbReference type="Proteomes" id="UP000605201">
    <property type="component" value="Unassembled WGS sequence"/>
</dbReference>
<evidence type="ECO:0000256" key="1">
    <source>
        <dbReference type="SAM" id="Coils"/>
    </source>
</evidence>
<dbReference type="AlphaFoldDB" id="A0A8J6P3H0"/>
<keyword evidence="1" id="KW-0175">Coiled coil</keyword>
<proteinExistence type="predicted"/>
<evidence type="ECO:0000313" key="3">
    <source>
        <dbReference type="Proteomes" id="UP000605201"/>
    </source>
</evidence>
<accession>A0A8J6P3H0</accession>
<sequence>MTLDKIKFLNFSIPQLPSLTELILPGVSTRGNTAIPACVEKIKVYKWKDRDGIWHFSDHKNPDGPCEVFYLPAGDNLASPNDSTNSIGEIKTSIQKHLSKINANLPSTKVPLTLPYTSAAELIKEAQQVKKQIEDKYKAQNSLL</sequence>